<evidence type="ECO:0000313" key="3">
    <source>
        <dbReference type="Proteomes" id="UP000741863"/>
    </source>
</evidence>
<evidence type="ECO:0000313" key="2">
    <source>
        <dbReference type="EMBL" id="MBM7634514.1"/>
    </source>
</evidence>
<keyword evidence="1" id="KW-0812">Transmembrane</keyword>
<dbReference type="InterPro" id="IPR038750">
    <property type="entry name" value="YczE/YyaS-like"/>
</dbReference>
<dbReference type="Proteomes" id="UP000741863">
    <property type="component" value="Unassembled WGS sequence"/>
</dbReference>
<dbReference type="PANTHER" id="PTHR40078">
    <property type="entry name" value="INTEGRAL MEMBRANE PROTEIN-RELATED"/>
    <property type="match status" value="1"/>
</dbReference>
<comment type="caution">
    <text evidence="2">The sequence shown here is derived from an EMBL/GenBank/DDBJ whole genome shotgun (WGS) entry which is preliminary data.</text>
</comment>
<reference evidence="2 3" key="1">
    <citation type="submission" date="2021-01" db="EMBL/GenBank/DDBJ databases">
        <title>Genomic Encyclopedia of Type Strains, Phase IV (KMG-IV): sequencing the most valuable type-strain genomes for metagenomic binning, comparative biology and taxonomic classification.</title>
        <authorList>
            <person name="Goeker M."/>
        </authorList>
    </citation>
    <scope>NUCLEOTIDE SEQUENCE [LARGE SCALE GENOMIC DNA]</scope>
    <source>
        <strain evidence="2 3">DSM 25540</strain>
    </source>
</reference>
<feature type="transmembrane region" description="Helical" evidence="1">
    <location>
        <begin position="58"/>
        <end position="78"/>
    </location>
</feature>
<accession>A0ABS2PGQ9</accession>
<gene>
    <name evidence="2" type="ORF">JOD17_003633</name>
</gene>
<dbReference type="RefSeq" id="WP_239575696.1">
    <property type="nucleotide sequence ID" value="NZ_JAFBEC010000013.1"/>
</dbReference>
<dbReference type="EMBL" id="JAFBEC010000013">
    <property type="protein sequence ID" value="MBM7634514.1"/>
    <property type="molecule type" value="Genomic_DNA"/>
</dbReference>
<name>A0ABS2PGQ9_9BACL</name>
<organism evidence="2 3">
    <name type="scientific">Geomicrobium sediminis</name>
    <dbReference type="NCBI Taxonomy" id="1347788"/>
    <lineage>
        <taxon>Bacteria</taxon>
        <taxon>Bacillati</taxon>
        <taxon>Bacillota</taxon>
        <taxon>Bacilli</taxon>
        <taxon>Bacillales</taxon>
        <taxon>Geomicrobium</taxon>
    </lineage>
</organism>
<dbReference type="Pfam" id="PF19700">
    <property type="entry name" value="DUF6198"/>
    <property type="match status" value="1"/>
</dbReference>
<keyword evidence="1" id="KW-1133">Transmembrane helix</keyword>
<feature type="transmembrane region" description="Helical" evidence="1">
    <location>
        <begin position="20"/>
        <end position="38"/>
    </location>
</feature>
<feature type="transmembrane region" description="Helical" evidence="1">
    <location>
        <begin position="90"/>
        <end position="109"/>
    </location>
</feature>
<keyword evidence="3" id="KW-1185">Reference proteome</keyword>
<dbReference type="PANTHER" id="PTHR40078:SF1">
    <property type="entry name" value="INTEGRAL MEMBRANE PROTEIN"/>
    <property type="match status" value="1"/>
</dbReference>
<feature type="transmembrane region" description="Helical" evidence="1">
    <location>
        <begin position="115"/>
        <end position="138"/>
    </location>
</feature>
<sequence>MGKLIADYSMYGRTYFFKRLGLFLAGLLVMAFGGSLMIKSSMGTATWDVLHIGLANLTPLSIGVWVQIIGIIMIAIACWMEREWPQVGSILNIILVGLFLDMWLLLPIAEWMSATWQLVILLFIGIVLIGLGSGMYVSTRLGAGPRDGVTLAVAKRSGWSIRSVRTILEGCALLLGWLIGGPVAFGTFLSVFLIGPVMQSSLFFWRKQVAGWQDHATSIRQEATPIA</sequence>
<proteinExistence type="predicted"/>
<evidence type="ECO:0000256" key="1">
    <source>
        <dbReference type="SAM" id="Phobius"/>
    </source>
</evidence>
<keyword evidence="1" id="KW-0472">Membrane</keyword>
<protein>
    <submittedName>
        <fullName evidence="2">Membrane protein YczE</fullName>
    </submittedName>
</protein>